<evidence type="ECO:0000313" key="1">
    <source>
        <dbReference type="EMBL" id="SSC13106.1"/>
    </source>
</evidence>
<dbReference type="KEGG" id="minf:MESINF_1662"/>
<dbReference type="AlphaFoldDB" id="A0A7Z7LFQ4"/>
<dbReference type="Proteomes" id="UP000250796">
    <property type="component" value="Chromosome MESINF"/>
</dbReference>
<protein>
    <submittedName>
        <fullName evidence="1">Uncharacterized protein</fullName>
    </submittedName>
</protein>
<sequence length="99" mass="11448">MPGILATSFCRGSCPLHENSSIIIEHANPAVSSFKAISGNYERLMNNRVENDIFILYKSRVLVKFFDYNFSKFPFYSISFIWKGIKVPINHEILPEKFI</sequence>
<organism evidence="1 2">
    <name type="scientific">Mesotoga infera</name>
    <dbReference type="NCBI Taxonomy" id="1236046"/>
    <lineage>
        <taxon>Bacteria</taxon>
        <taxon>Thermotogati</taxon>
        <taxon>Thermotogota</taxon>
        <taxon>Thermotogae</taxon>
        <taxon>Kosmotogales</taxon>
        <taxon>Kosmotogaceae</taxon>
        <taxon>Mesotoga</taxon>
    </lineage>
</organism>
<proteinExistence type="predicted"/>
<keyword evidence="2" id="KW-1185">Reference proteome</keyword>
<gene>
    <name evidence="1" type="ORF">MESINF_1662</name>
</gene>
<reference evidence="1 2" key="1">
    <citation type="submission" date="2017-01" db="EMBL/GenBank/DDBJ databases">
        <authorList>
            <person name="Erauso G."/>
        </authorList>
    </citation>
    <scope>NUCLEOTIDE SEQUENCE [LARGE SCALE GENOMIC DNA]</scope>
    <source>
        <strain evidence="1">MESINF1</strain>
    </source>
</reference>
<accession>A0A7Z7LFQ4</accession>
<evidence type="ECO:0000313" key="2">
    <source>
        <dbReference type="Proteomes" id="UP000250796"/>
    </source>
</evidence>
<dbReference type="EMBL" id="LS974202">
    <property type="protein sequence ID" value="SSC13106.1"/>
    <property type="molecule type" value="Genomic_DNA"/>
</dbReference>
<name>A0A7Z7LFQ4_9BACT</name>